<accession>A0ABU9YW41</accession>
<feature type="transmembrane region" description="Helical" evidence="9">
    <location>
        <begin position="12"/>
        <end position="33"/>
    </location>
</feature>
<evidence type="ECO:0000313" key="11">
    <source>
        <dbReference type="EMBL" id="MEN3067954.1"/>
    </source>
</evidence>
<keyword evidence="6 9" id="KW-1133">Transmembrane helix</keyword>
<evidence type="ECO:0000256" key="9">
    <source>
        <dbReference type="RuleBase" id="RU369079"/>
    </source>
</evidence>
<evidence type="ECO:0000256" key="7">
    <source>
        <dbReference type="ARBA" id="ARBA00023136"/>
    </source>
</evidence>
<dbReference type="PANTHER" id="PTHR35011:SF10">
    <property type="entry name" value="TRAP TRANSPORTER SMALL PERMEASE PROTEIN"/>
    <property type="match status" value="1"/>
</dbReference>
<dbReference type="Proteomes" id="UP001410394">
    <property type="component" value="Unassembled WGS sequence"/>
</dbReference>
<feature type="transmembrane region" description="Helical" evidence="9">
    <location>
        <begin position="126"/>
        <end position="150"/>
    </location>
</feature>
<keyword evidence="4 9" id="KW-0997">Cell inner membrane</keyword>
<feature type="transmembrane region" description="Helical" evidence="9">
    <location>
        <begin position="45"/>
        <end position="63"/>
    </location>
</feature>
<gene>
    <name evidence="11" type="ORF">ABDB84_05635</name>
</gene>
<evidence type="ECO:0000256" key="8">
    <source>
        <dbReference type="ARBA" id="ARBA00038436"/>
    </source>
</evidence>
<evidence type="ECO:0000256" key="5">
    <source>
        <dbReference type="ARBA" id="ARBA00022692"/>
    </source>
</evidence>
<dbReference type="Pfam" id="PF04290">
    <property type="entry name" value="DctQ"/>
    <property type="match status" value="1"/>
</dbReference>
<evidence type="ECO:0000313" key="12">
    <source>
        <dbReference type="Proteomes" id="UP001410394"/>
    </source>
</evidence>
<keyword evidence="7 9" id="KW-0472">Membrane</keyword>
<organism evidence="11 12">
    <name type="scientific">Uliginosibacterium sediminicola</name>
    <dbReference type="NCBI Taxonomy" id="2024550"/>
    <lineage>
        <taxon>Bacteria</taxon>
        <taxon>Pseudomonadati</taxon>
        <taxon>Pseudomonadota</taxon>
        <taxon>Betaproteobacteria</taxon>
        <taxon>Rhodocyclales</taxon>
        <taxon>Zoogloeaceae</taxon>
        <taxon>Uliginosibacterium</taxon>
    </lineage>
</organism>
<comment type="function">
    <text evidence="9">Part of the tripartite ATP-independent periplasmic (TRAP) transport system.</text>
</comment>
<dbReference type="RefSeq" id="WP_345918717.1">
    <property type="nucleotide sequence ID" value="NZ_JBDIVE010000002.1"/>
</dbReference>
<evidence type="ECO:0000256" key="4">
    <source>
        <dbReference type="ARBA" id="ARBA00022519"/>
    </source>
</evidence>
<keyword evidence="2 9" id="KW-0813">Transport</keyword>
<evidence type="ECO:0000259" key="10">
    <source>
        <dbReference type="Pfam" id="PF04290"/>
    </source>
</evidence>
<comment type="subcellular location">
    <subcellularLocation>
        <location evidence="1 9">Cell inner membrane</location>
        <topology evidence="1 9">Multi-pass membrane protein</topology>
    </subcellularLocation>
</comment>
<sequence length="171" mass="18453">MKSALLAFYRLLGLLAMLAMVAALITVGLSVLAREASWDIQGLDAYAGYAIVAALFLALPITFQRGEHIRVTLLMGKLPQRWSNALQVWSLLAGSALSALLAWFAVRLVWISWSTHDVSPAMDASPLWIPQLAMALGCIGMAVACLDALLSHLLGLPFFDTHAHGEAARIE</sequence>
<name>A0ABU9YW41_9RHOO</name>
<evidence type="ECO:0000256" key="6">
    <source>
        <dbReference type="ARBA" id="ARBA00022989"/>
    </source>
</evidence>
<dbReference type="InterPro" id="IPR007387">
    <property type="entry name" value="TRAP_DctQ"/>
</dbReference>
<keyword evidence="3" id="KW-1003">Cell membrane</keyword>
<comment type="subunit">
    <text evidence="9">The complex comprises the extracytoplasmic solute receptor protein and the two transmembrane proteins.</text>
</comment>
<comment type="similarity">
    <text evidence="8 9">Belongs to the TRAP transporter small permease family.</text>
</comment>
<dbReference type="PANTHER" id="PTHR35011">
    <property type="entry name" value="2,3-DIKETO-L-GULONATE TRAP TRANSPORTER SMALL PERMEASE PROTEIN YIAM"/>
    <property type="match status" value="1"/>
</dbReference>
<comment type="caution">
    <text evidence="11">The sequence shown here is derived from an EMBL/GenBank/DDBJ whole genome shotgun (WGS) entry which is preliminary data.</text>
</comment>
<proteinExistence type="inferred from homology"/>
<keyword evidence="5 9" id="KW-0812">Transmembrane</keyword>
<keyword evidence="12" id="KW-1185">Reference proteome</keyword>
<feature type="domain" description="Tripartite ATP-independent periplasmic transporters DctQ component" evidence="10">
    <location>
        <begin position="25"/>
        <end position="153"/>
    </location>
</feature>
<evidence type="ECO:0000256" key="2">
    <source>
        <dbReference type="ARBA" id="ARBA00022448"/>
    </source>
</evidence>
<reference evidence="11 12" key="1">
    <citation type="journal article" date="2018" name="Int. J. Syst. Evol. Microbiol.">
        <title>Uliginosibacterium sediminicola sp. nov., isolated from freshwater sediment.</title>
        <authorList>
            <person name="Hwang W.M."/>
            <person name="Kim S.M."/>
            <person name="Kang K."/>
            <person name="Ahn T.Y."/>
        </authorList>
    </citation>
    <scope>NUCLEOTIDE SEQUENCE [LARGE SCALE GENOMIC DNA]</scope>
    <source>
        <strain evidence="11 12">M1-21</strain>
    </source>
</reference>
<evidence type="ECO:0000256" key="3">
    <source>
        <dbReference type="ARBA" id="ARBA00022475"/>
    </source>
</evidence>
<protein>
    <recommendedName>
        <fullName evidence="9">TRAP transporter small permease protein</fullName>
    </recommendedName>
</protein>
<dbReference type="InterPro" id="IPR055348">
    <property type="entry name" value="DctQ"/>
</dbReference>
<dbReference type="EMBL" id="JBDIVE010000002">
    <property type="protein sequence ID" value="MEN3067954.1"/>
    <property type="molecule type" value="Genomic_DNA"/>
</dbReference>
<feature type="transmembrane region" description="Helical" evidence="9">
    <location>
        <begin position="84"/>
        <end position="106"/>
    </location>
</feature>
<evidence type="ECO:0000256" key="1">
    <source>
        <dbReference type="ARBA" id="ARBA00004429"/>
    </source>
</evidence>